<evidence type="ECO:0000256" key="8">
    <source>
        <dbReference type="ARBA" id="ARBA00023264"/>
    </source>
</evidence>
<comment type="similarity">
    <text evidence="2">Belongs to the diacylglycerol/lipid kinase family.</text>
</comment>
<protein>
    <submittedName>
        <fullName evidence="10">Lipid kinase</fullName>
        <ecNumber evidence="10">2.7.1.-</ecNumber>
    </submittedName>
</protein>
<dbReference type="InterPro" id="IPR001206">
    <property type="entry name" value="Diacylglycerol_kinase_cat_dom"/>
</dbReference>
<dbReference type="GO" id="GO:0004143">
    <property type="term" value="F:ATP-dependent diacylglycerol kinase activity"/>
    <property type="evidence" value="ECO:0007669"/>
    <property type="project" value="TreeGrafter"/>
</dbReference>
<keyword evidence="3" id="KW-0444">Lipid biosynthesis</keyword>
<dbReference type="SMART" id="SM00046">
    <property type="entry name" value="DAGKc"/>
    <property type="match status" value="1"/>
</dbReference>
<evidence type="ECO:0000313" key="10">
    <source>
        <dbReference type="EMBL" id="VYT92522.1"/>
    </source>
</evidence>
<keyword evidence="10" id="KW-0418">Kinase</keyword>
<dbReference type="PANTHER" id="PTHR12358:SF106">
    <property type="entry name" value="LIPID KINASE YEGS"/>
    <property type="match status" value="1"/>
</dbReference>
<dbReference type="GO" id="GO:0046872">
    <property type="term" value="F:metal ion binding"/>
    <property type="evidence" value="ECO:0007669"/>
    <property type="project" value="UniProtKB-KW"/>
</dbReference>
<comment type="cofactor">
    <cofactor evidence="1">
        <name>Mg(2+)</name>
        <dbReference type="ChEBI" id="CHEBI:18420"/>
    </cofactor>
</comment>
<name>A0A6N3AY68_9FIRM</name>
<evidence type="ECO:0000256" key="4">
    <source>
        <dbReference type="ARBA" id="ARBA00022723"/>
    </source>
</evidence>
<dbReference type="Pfam" id="PF00781">
    <property type="entry name" value="DAGK_cat"/>
    <property type="match status" value="1"/>
</dbReference>
<organism evidence="10">
    <name type="scientific">Peptoniphilus gorbachii</name>
    <dbReference type="NCBI Taxonomy" id="411567"/>
    <lineage>
        <taxon>Bacteria</taxon>
        <taxon>Bacillati</taxon>
        <taxon>Bacillota</taxon>
        <taxon>Tissierellia</taxon>
        <taxon>Tissierellales</taxon>
        <taxon>Peptoniphilaceae</taxon>
        <taxon>Peptoniphilus</taxon>
    </lineage>
</organism>
<dbReference type="AlphaFoldDB" id="A0A6N3AY68"/>
<evidence type="ECO:0000256" key="7">
    <source>
        <dbReference type="ARBA" id="ARBA00023209"/>
    </source>
</evidence>
<dbReference type="InterPro" id="IPR050187">
    <property type="entry name" value="Lipid_Phosphate_FormReg"/>
</dbReference>
<evidence type="ECO:0000256" key="3">
    <source>
        <dbReference type="ARBA" id="ARBA00022516"/>
    </source>
</evidence>
<keyword evidence="7" id="KW-0594">Phospholipid biosynthesis</keyword>
<dbReference type="InterPro" id="IPR005218">
    <property type="entry name" value="Diacylglycerol/lipid_kinase"/>
</dbReference>
<keyword evidence="10" id="KW-0808">Transferase</keyword>
<proteinExistence type="inferred from homology"/>
<dbReference type="SUPFAM" id="SSF111331">
    <property type="entry name" value="NAD kinase/diacylglycerol kinase-like"/>
    <property type="match status" value="1"/>
</dbReference>
<dbReference type="NCBIfam" id="TIGR00147">
    <property type="entry name" value="YegS/Rv2252/BmrU family lipid kinase"/>
    <property type="match status" value="1"/>
</dbReference>
<dbReference type="GO" id="GO:0005886">
    <property type="term" value="C:plasma membrane"/>
    <property type="evidence" value="ECO:0007669"/>
    <property type="project" value="TreeGrafter"/>
</dbReference>
<evidence type="ECO:0000256" key="5">
    <source>
        <dbReference type="ARBA" id="ARBA00022842"/>
    </source>
</evidence>
<dbReference type="Gene3D" id="3.40.50.10330">
    <property type="entry name" value="Probable inorganic polyphosphate/atp-NAD kinase, domain 1"/>
    <property type="match status" value="1"/>
</dbReference>
<gene>
    <name evidence="10" type="ORF">PGLFYP46_01420</name>
</gene>
<accession>A0A6N3AY68</accession>
<dbReference type="InterPro" id="IPR017438">
    <property type="entry name" value="ATP-NAD_kinase_N"/>
</dbReference>
<dbReference type="GO" id="GO:0005524">
    <property type="term" value="F:ATP binding"/>
    <property type="evidence" value="ECO:0007669"/>
    <property type="project" value="InterPro"/>
</dbReference>
<dbReference type="GO" id="GO:0008654">
    <property type="term" value="P:phospholipid biosynthetic process"/>
    <property type="evidence" value="ECO:0007669"/>
    <property type="project" value="UniProtKB-KW"/>
</dbReference>
<keyword evidence="4" id="KW-0479">Metal-binding</keyword>
<dbReference type="PANTHER" id="PTHR12358">
    <property type="entry name" value="SPHINGOSINE KINASE"/>
    <property type="match status" value="1"/>
</dbReference>
<dbReference type="Gene3D" id="2.60.200.40">
    <property type="match status" value="1"/>
</dbReference>
<keyword evidence="5" id="KW-0460">Magnesium</keyword>
<evidence type="ECO:0000256" key="6">
    <source>
        <dbReference type="ARBA" id="ARBA00023098"/>
    </source>
</evidence>
<keyword evidence="8" id="KW-1208">Phospholipid metabolism</keyword>
<feature type="domain" description="DAGKc" evidence="9">
    <location>
        <begin position="1"/>
        <end position="128"/>
    </location>
</feature>
<dbReference type="RefSeq" id="WP_156701220.1">
    <property type="nucleotide sequence ID" value="NZ_CACRUP010000013.1"/>
</dbReference>
<dbReference type="InterPro" id="IPR016064">
    <property type="entry name" value="NAD/diacylglycerol_kinase_sf"/>
</dbReference>
<dbReference type="EMBL" id="CACRUP010000013">
    <property type="protein sequence ID" value="VYT92522.1"/>
    <property type="molecule type" value="Genomic_DNA"/>
</dbReference>
<evidence type="ECO:0000256" key="1">
    <source>
        <dbReference type="ARBA" id="ARBA00001946"/>
    </source>
</evidence>
<evidence type="ECO:0000256" key="2">
    <source>
        <dbReference type="ARBA" id="ARBA00005983"/>
    </source>
</evidence>
<keyword evidence="6" id="KW-0443">Lipid metabolism</keyword>
<dbReference type="PROSITE" id="PS50146">
    <property type="entry name" value="DAGK"/>
    <property type="match status" value="1"/>
</dbReference>
<sequence>MKILFIYNPNSGDESGEEFIGEVQKYLEGFFEEIILKETKKEGDGTRFVQETKDVDAIGVYGGDGTVNEVLLGMNKVSSKAKLLILPGGTGNLLAKKLGIDDDKEAALRSFDFKRTKKIDLGKVNDEIFSLFASIGAVPEAIHEVSSEEKSKFGGLAYIKKSIEKLASSEEYKLQVKSDAGNYSGPVDHLIVGLTNKIGNIEFTSENEEMDNGKANLFILTKNTIKDRLETLKDSIVGEVEDGENVVHYSVKDVEINSIDGEDVTLDIDGDKGPNLPVKIEILKEAVEVYLPREVQND</sequence>
<evidence type="ECO:0000259" key="9">
    <source>
        <dbReference type="PROSITE" id="PS50146"/>
    </source>
</evidence>
<dbReference type="EC" id="2.7.1.-" evidence="10"/>
<reference evidence="10" key="1">
    <citation type="submission" date="2019-11" db="EMBL/GenBank/DDBJ databases">
        <authorList>
            <person name="Feng L."/>
        </authorList>
    </citation>
    <scope>NUCLEOTIDE SEQUENCE</scope>
    <source>
        <strain evidence="10">PgorbachiiLFYP46</strain>
    </source>
</reference>